<dbReference type="PANTHER" id="PTHR36505">
    <property type="entry name" value="BLR1072 PROTEIN"/>
    <property type="match status" value="1"/>
</dbReference>
<dbReference type="RefSeq" id="WP_090875503.1">
    <property type="nucleotide sequence ID" value="NZ_FMXQ01000002.1"/>
</dbReference>
<dbReference type="Pfam" id="PF05239">
    <property type="entry name" value="PRC"/>
    <property type="match status" value="2"/>
</dbReference>
<evidence type="ECO:0000313" key="3">
    <source>
        <dbReference type="EMBL" id="SDB15703.1"/>
    </source>
</evidence>
<dbReference type="STRING" id="665467.SAMN02982931_01234"/>
<dbReference type="Gene3D" id="2.30.30.240">
    <property type="entry name" value="PRC-barrel domain"/>
    <property type="match status" value="2"/>
</dbReference>
<dbReference type="EMBL" id="FMXQ01000002">
    <property type="protein sequence ID" value="SDB15703.1"/>
    <property type="molecule type" value="Genomic_DNA"/>
</dbReference>
<name>A0A1G6B5L0_9HYPH</name>
<feature type="domain" description="PRC-barrel" evidence="2">
    <location>
        <begin position="220"/>
        <end position="275"/>
    </location>
</feature>
<proteinExistence type="predicted"/>
<evidence type="ECO:0000313" key="4">
    <source>
        <dbReference type="Proteomes" id="UP000199071"/>
    </source>
</evidence>
<keyword evidence="4" id="KW-1185">Reference proteome</keyword>
<evidence type="ECO:0000259" key="2">
    <source>
        <dbReference type="Pfam" id="PF05239"/>
    </source>
</evidence>
<dbReference type="SUPFAM" id="SSF50346">
    <property type="entry name" value="PRC-barrel domain"/>
    <property type="match status" value="2"/>
</dbReference>
<dbReference type="InterPro" id="IPR027275">
    <property type="entry name" value="PRC-brl_dom"/>
</dbReference>
<keyword evidence="1" id="KW-0732">Signal</keyword>
<accession>A0A1G6B5L0</accession>
<protein>
    <submittedName>
        <fullName evidence="3">PRC-barrel domain-containing protein</fullName>
    </submittedName>
</protein>
<reference evidence="3 4" key="1">
    <citation type="submission" date="2016-10" db="EMBL/GenBank/DDBJ databases">
        <authorList>
            <person name="de Groot N.N."/>
        </authorList>
    </citation>
    <scope>NUCLEOTIDE SEQUENCE [LARGE SCALE GENOMIC DNA]</scope>
    <source>
        <strain evidence="3 4">ATCC 35022</strain>
    </source>
</reference>
<dbReference type="Proteomes" id="UP000199071">
    <property type="component" value="Unassembled WGS sequence"/>
</dbReference>
<dbReference type="PANTHER" id="PTHR36505:SF1">
    <property type="entry name" value="BLR1072 PROTEIN"/>
    <property type="match status" value="1"/>
</dbReference>
<dbReference type="OrthoDB" id="7876889at2"/>
<feature type="signal peptide" evidence="1">
    <location>
        <begin position="1"/>
        <end position="20"/>
    </location>
</feature>
<dbReference type="AlphaFoldDB" id="A0A1G6B5L0"/>
<sequence>MTFRKLLATTAMVAVTATGAYVVTPSPYAAAATMASGYVQQIDTTDHYASDIIGSTVYSSAEADGEAIGDVNDLVVAPDGGIAAVVIGVGGFLGIGEKDVAVPFDRLTWRTDEDGETWPVLAATQEELESAPAFERDAQTAMAKDPAMKDNAPADTMAKTDGPAVMDENAPADTMAKTDDPAVMDGNAPADTVARTNDPAVMDETAMAPADGATFDPSTISVENLIDTTVYSSDGENVGEVSDVLLAEGGEIDAVVIDVGGFLGIGEKPVAIGYSDLAITMDQNENLILKTAFTRDQLDAAPEYDETAYREDRQKVLVRGKS</sequence>
<feature type="chain" id="PRO_5011534345" evidence="1">
    <location>
        <begin position="21"/>
        <end position="322"/>
    </location>
</feature>
<feature type="domain" description="PRC-barrel" evidence="2">
    <location>
        <begin position="47"/>
        <end position="105"/>
    </location>
</feature>
<evidence type="ECO:0000256" key="1">
    <source>
        <dbReference type="SAM" id="SignalP"/>
    </source>
</evidence>
<organism evidence="3 4">
    <name type="scientific">Bauldia litoralis</name>
    <dbReference type="NCBI Taxonomy" id="665467"/>
    <lineage>
        <taxon>Bacteria</taxon>
        <taxon>Pseudomonadati</taxon>
        <taxon>Pseudomonadota</taxon>
        <taxon>Alphaproteobacteria</taxon>
        <taxon>Hyphomicrobiales</taxon>
        <taxon>Kaistiaceae</taxon>
        <taxon>Bauldia</taxon>
    </lineage>
</organism>
<gene>
    <name evidence="3" type="ORF">SAMN02982931_01234</name>
</gene>
<dbReference type="InterPro" id="IPR011033">
    <property type="entry name" value="PRC_barrel-like_sf"/>
</dbReference>